<proteinExistence type="inferred from homology"/>
<organism evidence="3 4">
    <name type="scientific">Polymorphospora lycopeni</name>
    <dbReference type="NCBI Taxonomy" id="3140240"/>
    <lineage>
        <taxon>Bacteria</taxon>
        <taxon>Bacillati</taxon>
        <taxon>Actinomycetota</taxon>
        <taxon>Actinomycetes</taxon>
        <taxon>Micromonosporales</taxon>
        <taxon>Micromonosporaceae</taxon>
        <taxon>Polymorphospora</taxon>
    </lineage>
</organism>
<comment type="similarity">
    <text evidence="1">Belongs to the amidase family.</text>
</comment>
<reference evidence="3 4" key="1">
    <citation type="submission" date="2024-04" db="EMBL/GenBank/DDBJ databases">
        <title>Polymorphospora sp. isolated from Baiyangdian Lake in Xiong'an New Area.</title>
        <authorList>
            <person name="Zhang X."/>
            <person name="Liu J."/>
        </authorList>
    </citation>
    <scope>NUCLEOTIDE SEQUENCE [LARGE SCALE GENOMIC DNA]</scope>
    <source>
        <strain evidence="3 4">2-325</strain>
    </source>
</reference>
<evidence type="ECO:0000313" key="4">
    <source>
        <dbReference type="Proteomes" id="UP001582793"/>
    </source>
</evidence>
<protein>
    <submittedName>
        <fullName evidence="3">Amidase</fullName>
    </submittedName>
</protein>
<dbReference type="InterPro" id="IPR023631">
    <property type="entry name" value="Amidase_dom"/>
</dbReference>
<dbReference type="Gene3D" id="3.90.1300.10">
    <property type="entry name" value="Amidase signature (AS) domain"/>
    <property type="match status" value="1"/>
</dbReference>
<dbReference type="InterPro" id="IPR000120">
    <property type="entry name" value="Amidase"/>
</dbReference>
<dbReference type="PANTHER" id="PTHR11895">
    <property type="entry name" value="TRANSAMIDASE"/>
    <property type="match status" value="1"/>
</dbReference>
<dbReference type="SUPFAM" id="SSF75304">
    <property type="entry name" value="Amidase signature (AS) enzymes"/>
    <property type="match status" value="1"/>
</dbReference>
<accession>A0ABV5CT84</accession>
<feature type="domain" description="Amidase" evidence="2">
    <location>
        <begin position="27"/>
        <end position="450"/>
    </location>
</feature>
<name>A0ABV5CT84_9ACTN</name>
<evidence type="ECO:0000256" key="1">
    <source>
        <dbReference type="ARBA" id="ARBA00009199"/>
    </source>
</evidence>
<dbReference type="InterPro" id="IPR036928">
    <property type="entry name" value="AS_sf"/>
</dbReference>
<dbReference type="RefSeq" id="WP_375735113.1">
    <property type="nucleotide sequence ID" value="NZ_JBCGDC010000053.1"/>
</dbReference>
<evidence type="ECO:0000313" key="3">
    <source>
        <dbReference type="EMBL" id="MFB6395217.1"/>
    </source>
</evidence>
<evidence type="ECO:0000259" key="2">
    <source>
        <dbReference type="Pfam" id="PF01425"/>
    </source>
</evidence>
<dbReference type="EMBL" id="JBCGDC010000053">
    <property type="protein sequence ID" value="MFB6395217.1"/>
    <property type="molecule type" value="Genomic_DNA"/>
</dbReference>
<dbReference type="PANTHER" id="PTHR11895:SF7">
    <property type="entry name" value="GLUTAMYL-TRNA(GLN) AMIDOTRANSFERASE SUBUNIT A, MITOCHONDRIAL"/>
    <property type="match status" value="1"/>
</dbReference>
<dbReference type="Pfam" id="PF01425">
    <property type="entry name" value="Amidase"/>
    <property type="match status" value="1"/>
</dbReference>
<keyword evidence="4" id="KW-1185">Reference proteome</keyword>
<dbReference type="Proteomes" id="UP001582793">
    <property type="component" value="Unassembled WGS sequence"/>
</dbReference>
<comment type="caution">
    <text evidence="3">The sequence shown here is derived from an EMBL/GenBank/DDBJ whole genome shotgun (WGS) entry which is preliminary data.</text>
</comment>
<sequence length="470" mass="50626">MAEPLDPFAPATEVARRIREREVTPLEVARFYRDRVDRLNDRLNAIVWLDEAFLDRAERATRELADLRDLPAFFGVPIAVKDVQNVAGQPNTKSSLAVSAAPQVRGDIFVERLLAAGFTPIGRTASSELAATPTTESIKHGVTRNPWHPEVSPAGSSGGSAAAIAAGMVPAATATDGAGSIRLPASACGLVGLKPTRGLLPQRTPNWEGSSVDGVLTRAVADTAAILDVVAAPDPYAWTVTATPPPDYQRALHDDPPPLRIAVLLQAPGDIEVDDECVAATREVADRLARDGHEIVEVAPTIAQSQAIDLYRRFVGPAGSHLLDYDLSQPMQPGVRARLRHVEDMSVRDYVRAVAELKRLTRDLVRPWVEDFAVLVTPTSAVRTPPHGVVTHEHNNPDQGQPTLKAVGAFTGWVNVAGLPAISLPTHTDSRDAPLGVQLVGGPFSEASLLRIGRRLERQYRWPDRRPAGT</sequence>
<gene>
    <name evidence="3" type="ORF">AAFH96_19200</name>
</gene>